<sequence length="45" mass="5612">MNFCFRLLFQASEFYPYRNLQFYGMMKKYVIIAEKVVYDKNMRIT</sequence>
<accession>C0B5L7</accession>
<protein>
    <submittedName>
        <fullName evidence="1">Uncharacterized protein</fullName>
    </submittedName>
</protein>
<proteinExistence type="predicted"/>
<reference evidence="1 2" key="2">
    <citation type="submission" date="2009-03" db="EMBL/GenBank/DDBJ databases">
        <title>Draft genome sequence of Coprococcus comes (ATCC 27758).</title>
        <authorList>
            <person name="Sudarsanam P."/>
            <person name="Ley R."/>
            <person name="Guruge J."/>
            <person name="Turnbaugh P.J."/>
            <person name="Mahowald M."/>
            <person name="Liep D."/>
            <person name="Gordon J."/>
        </authorList>
    </citation>
    <scope>NUCLEOTIDE SEQUENCE [LARGE SCALE GENOMIC DNA]</scope>
    <source>
        <strain evidence="1 2">ATCC 27758</strain>
    </source>
</reference>
<reference evidence="1 2" key="1">
    <citation type="submission" date="2009-02" db="EMBL/GenBank/DDBJ databases">
        <authorList>
            <person name="Fulton L."/>
            <person name="Clifton S."/>
            <person name="Fulton B."/>
            <person name="Xu J."/>
            <person name="Minx P."/>
            <person name="Pepin K.H."/>
            <person name="Johnson M."/>
            <person name="Bhonagiri V."/>
            <person name="Nash W.E."/>
            <person name="Mardis E.R."/>
            <person name="Wilson R.K."/>
        </authorList>
    </citation>
    <scope>NUCLEOTIDE SEQUENCE [LARGE SCALE GENOMIC DNA]</scope>
    <source>
        <strain evidence="1 2">ATCC 27758</strain>
    </source>
</reference>
<evidence type="ECO:0000313" key="2">
    <source>
        <dbReference type="Proteomes" id="UP000003793"/>
    </source>
</evidence>
<dbReference type="AlphaFoldDB" id="C0B5L7"/>
<name>C0B5L7_9FIRM</name>
<dbReference type="EMBL" id="ABVR01000032">
    <property type="protein sequence ID" value="EEG91357.1"/>
    <property type="molecule type" value="Genomic_DNA"/>
</dbReference>
<dbReference type="HOGENOM" id="CLU_3198551_0_0_9"/>
<comment type="caution">
    <text evidence="1">The sequence shown here is derived from an EMBL/GenBank/DDBJ whole genome shotgun (WGS) entry which is preliminary data.</text>
</comment>
<gene>
    <name evidence="1" type="ORF">COPCOM_00438</name>
</gene>
<evidence type="ECO:0000313" key="1">
    <source>
        <dbReference type="EMBL" id="EEG91357.1"/>
    </source>
</evidence>
<dbReference type="Proteomes" id="UP000003793">
    <property type="component" value="Unassembled WGS sequence"/>
</dbReference>
<organism evidence="1 2">
    <name type="scientific">Coprococcus comes ATCC 27758</name>
    <dbReference type="NCBI Taxonomy" id="470146"/>
    <lineage>
        <taxon>Bacteria</taxon>
        <taxon>Bacillati</taxon>
        <taxon>Bacillota</taxon>
        <taxon>Clostridia</taxon>
        <taxon>Lachnospirales</taxon>
        <taxon>Lachnospiraceae</taxon>
        <taxon>Coprococcus</taxon>
    </lineage>
</organism>